<dbReference type="FunFam" id="3.30.1010.10:FF:000002">
    <property type="entry name" value="Phosphatidylinositol 3-kinase catalytic subunit type 3"/>
    <property type="match status" value="1"/>
</dbReference>
<dbReference type="GO" id="GO:0000045">
    <property type="term" value="P:autophagosome assembly"/>
    <property type="evidence" value="ECO:0007669"/>
    <property type="project" value="TreeGrafter"/>
</dbReference>
<evidence type="ECO:0000256" key="2">
    <source>
        <dbReference type="ARBA" id="ARBA00022679"/>
    </source>
</evidence>
<dbReference type="GO" id="GO:0006897">
    <property type="term" value="P:endocytosis"/>
    <property type="evidence" value="ECO:0007669"/>
    <property type="project" value="TreeGrafter"/>
</dbReference>
<name>A0A1R1XG45_9FUNG</name>
<dbReference type="InterPro" id="IPR036940">
    <property type="entry name" value="PI3/4_kinase_cat_sf"/>
</dbReference>
<comment type="caution">
    <text evidence="9">The sequence shown here is derived from an EMBL/GenBank/DDBJ whole genome shotgun (WGS) entry which is preliminary data.</text>
</comment>
<dbReference type="InterPro" id="IPR008290">
    <property type="entry name" value="PI3K_Vps34"/>
</dbReference>
<dbReference type="PROSITE" id="PS50290">
    <property type="entry name" value="PI3_4_KINASE_3"/>
    <property type="match status" value="1"/>
</dbReference>
<dbReference type="GO" id="GO:0016303">
    <property type="term" value="F:1-phosphatidylinositol-3-kinase activity"/>
    <property type="evidence" value="ECO:0007669"/>
    <property type="project" value="UniProtKB-UniRule"/>
</dbReference>
<dbReference type="PANTHER" id="PTHR10048:SF7">
    <property type="entry name" value="PHOSPHATIDYLINOSITOL 3-KINASE CATALYTIC SUBUNIT TYPE 3"/>
    <property type="match status" value="1"/>
</dbReference>
<feature type="domain" description="PI3K/PI4K catalytic" evidence="7">
    <location>
        <begin position="326"/>
        <end position="648"/>
    </location>
</feature>
<evidence type="ECO:0000313" key="9">
    <source>
        <dbReference type="EMBL" id="OMJ13576.1"/>
    </source>
</evidence>
<evidence type="ECO:0000256" key="1">
    <source>
        <dbReference type="ARBA" id="ARBA00006209"/>
    </source>
</evidence>
<dbReference type="STRING" id="133412.A0A1R1XG45"/>
<dbReference type="SMART" id="SM00145">
    <property type="entry name" value="PI3Ka"/>
    <property type="match status" value="1"/>
</dbReference>
<dbReference type="Proteomes" id="UP000187283">
    <property type="component" value="Unassembled WGS sequence"/>
</dbReference>
<dbReference type="GO" id="GO:0034272">
    <property type="term" value="C:phosphatidylinositol 3-kinase complex, class III, type II"/>
    <property type="evidence" value="ECO:0007669"/>
    <property type="project" value="TreeGrafter"/>
</dbReference>
<protein>
    <recommendedName>
        <fullName evidence="6">Phosphatidylinositol 3-kinase VPS34</fullName>
        <ecNumber evidence="6">2.7.1.137</ecNumber>
    </recommendedName>
</protein>
<dbReference type="InterPro" id="IPR018936">
    <property type="entry name" value="PI3/4_kinase_CS"/>
</dbReference>
<accession>A0A1R1XG45</accession>
<gene>
    <name evidence="9" type="ORF">AYI70_g8411</name>
</gene>
<dbReference type="InterPro" id="IPR016024">
    <property type="entry name" value="ARM-type_fold"/>
</dbReference>
<dbReference type="SMART" id="SM00146">
    <property type="entry name" value="PI3Kc"/>
    <property type="match status" value="1"/>
</dbReference>
<evidence type="ECO:0000256" key="5">
    <source>
        <dbReference type="ARBA" id="ARBA00022840"/>
    </source>
</evidence>
<dbReference type="EMBL" id="LSSN01003435">
    <property type="protein sequence ID" value="OMJ13576.1"/>
    <property type="molecule type" value="Genomic_DNA"/>
</dbReference>
<evidence type="ECO:0000259" key="7">
    <source>
        <dbReference type="PROSITE" id="PS50290"/>
    </source>
</evidence>
<dbReference type="GO" id="GO:0048015">
    <property type="term" value="P:phosphatidylinositol-mediated signaling"/>
    <property type="evidence" value="ECO:0007669"/>
    <property type="project" value="TreeGrafter"/>
</dbReference>
<dbReference type="SUPFAM" id="SSF48371">
    <property type="entry name" value="ARM repeat"/>
    <property type="match status" value="1"/>
</dbReference>
<evidence type="ECO:0000256" key="3">
    <source>
        <dbReference type="ARBA" id="ARBA00022741"/>
    </source>
</evidence>
<dbReference type="Pfam" id="PF00454">
    <property type="entry name" value="PI3_PI4_kinase"/>
    <property type="match status" value="1"/>
</dbReference>
<sequence>MISNQDLCYVYDPEIDSENLSESKYRKLIRGNFHEPSEKNLKPNAKTRDKLLEIIGYPPSKHMSDQEKNLVWKYRHFLKSNSNAIGRFVQSVDWSDPTESKPSLELLSQWSDIGIEHALELFIPQINQNSPTVWTFAISILAQSSDSVLLLYLLQLVQAIRYEPLQNYKQNIIPSHSSSSNQFDSTISSENSNHANKGPIQLGELSLFLINRSINNSELCTRFYWFLMVECESKIYGKLYGLVAYNLMNRMKLTKHGKIERDTLRRQGELILKLSRISKDISKSKDPRPKKIETLRNFLSDKSNGLEEFEPLAHPLNPKKIVTGIIPERAIVFKSAMSPLLLVFKVIDGSEFTIIYKCGDDMRQDQLVLQIIDVMNNLFLKENLDLKLTCYRVLSTGIDQGMSEFIQSNSLSAVLAENSNSVSSYLKNCWSSMSNSSNSSELNDSTIMENYVKSCAGYCVITYILGVGDRHLDNLLITNSGKLFHVDFGYILGNDPKPFPPPIKLCKEMVEAMNFSTKNIQPMQQEYPGNTLSSNSRMFSNSPLNDSSFSATSSGANQKHQQLINTSKLYDQFKSNCFISYSLLRKIENSNLIVSLFNLMAKSGLPDISDEPDRAIMFIENRLRLDLNDEMATQFLQNTINDSISALFPQVMETIHKWAQYWRN</sequence>
<dbReference type="GO" id="GO:0005524">
    <property type="term" value="F:ATP binding"/>
    <property type="evidence" value="ECO:0007669"/>
    <property type="project" value="UniProtKB-UniRule"/>
</dbReference>
<keyword evidence="10" id="KW-1185">Reference proteome</keyword>
<dbReference type="PROSITE" id="PS51545">
    <property type="entry name" value="PIK_HELICAL"/>
    <property type="match status" value="1"/>
</dbReference>
<feature type="domain" description="PIK helical" evidence="8">
    <location>
        <begin position="37"/>
        <end position="250"/>
    </location>
</feature>
<dbReference type="SUPFAM" id="SSF56112">
    <property type="entry name" value="Protein kinase-like (PK-like)"/>
    <property type="match status" value="1"/>
</dbReference>
<evidence type="ECO:0000256" key="6">
    <source>
        <dbReference type="PIRNR" id="PIRNR000587"/>
    </source>
</evidence>
<dbReference type="GO" id="GO:0034271">
    <property type="term" value="C:phosphatidylinositol 3-kinase complex, class III, type I"/>
    <property type="evidence" value="ECO:0007669"/>
    <property type="project" value="TreeGrafter"/>
</dbReference>
<dbReference type="InterPro" id="IPR011009">
    <property type="entry name" value="Kinase-like_dom_sf"/>
</dbReference>
<dbReference type="Pfam" id="PF00613">
    <property type="entry name" value="PI3Ka"/>
    <property type="match status" value="1"/>
</dbReference>
<dbReference type="GO" id="GO:0005768">
    <property type="term" value="C:endosome"/>
    <property type="evidence" value="ECO:0007669"/>
    <property type="project" value="TreeGrafter"/>
</dbReference>
<dbReference type="InterPro" id="IPR042236">
    <property type="entry name" value="PI3K_accessory_sf"/>
</dbReference>
<dbReference type="PROSITE" id="PS00916">
    <property type="entry name" value="PI3_4_KINASE_2"/>
    <property type="match status" value="1"/>
</dbReference>
<organism evidence="9 10">
    <name type="scientific">Smittium culicis</name>
    <dbReference type="NCBI Taxonomy" id="133412"/>
    <lineage>
        <taxon>Eukaryota</taxon>
        <taxon>Fungi</taxon>
        <taxon>Fungi incertae sedis</taxon>
        <taxon>Zoopagomycota</taxon>
        <taxon>Kickxellomycotina</taxon>
        <taxon>Harpellomycetes</taxon>
        <taxon>Harpellales</taxon>
        <taxon>Legeriomycetaceae</taxon>
        <taxon>Smittium</taxon>
    </lineage>
</organism>
<dbReference type="AlphaFoldDB" id="A0A1R1XG45"/>
<keyword evidence="4 6" id="KW-0418">Kinase</keyword>
<dbReference type="CDD" id="cd00896">
    <property type="entry name" value="PI3Kc_III"/>
    <property type="match status" value="1"/>
</dbReference>
<dbReference type="PANTHER" id="PTHR10048">
    <property type="entry name" value="PHOSPHATIDYLINOSITOL KINASE"/>
    <property type="match status" value="1"/>
</dbReference>
<evidence type="ECO:0000259" key="8">
    <source>
        <dbReference type="PROSITE" id="PS51545"/>
    </source>
</evidence>
<evidence type="ECO:0000256" key="4">
    <source>
        <dbReference type="ARBA" id="ARBA00022777"/>
    </source>
</evidence>
<dbReference type="GO" id="GO:0005777">
    <property type="term" value="C:peroxisome"/>
    <property type="evidence" value="ECO:0007669"/>
    <property type="project" value="TreeGrafter"/>
</dbReference>
<keyword evidence="2 6" id="KW-0808">Transferase</keyword>
<proteinExistence type="inferred from homology"/>
<dbReference type="Gene3D" id="1.25.40.70">
    <property type="entry name" value="Phosphatidylinositol 3-kinase, accessory domain (PIK)"/>
    <property type="match status" value="1"/>
</dbReference>
<comment type="similarity">
    <text evidence="1">Belongs to the PI3/PI4-kinase family. Type III PI4K subfamily.</text>
</comment>
<dbReference type="PIRSF" id="PIRSF000587">
    <property type="entry name" value="PI3K_Vps34"/>
    <property type="match status" value="1"/>
</dbReference>
<comment type="catalytic activity">
    <reaction evidence="6">
        <text>a 1,2-diacyl-sn-glycero-3-phospho-(1D-myo-inositol) + ATP = a 1,2-diacyl-sn-glycero-3-phospho-(1D-myo-inositol-3-phosphate) + ADP + H(+)</text>
        <dbReference type="Rhea" id="RHEA:12709"/>
        <dbReference type="ChEBI" id="CHEBI:15378"/>
        <dbReference type="ChEBI" id="CHEBI:30616"/>
        <dbReference type="ChEBI" id="CHEBI:57880"/>
        <dbReference type="ChEBI" id="CHEBI:58088"/>
        <dbReference type="ChEBI" id="CHEBI:456216"/>
        <dbReference type="EC" id="2.7.1.137"/>
    </reaction>
</comment>
<dbReference type="InterPro" id="IPR015433">
    <property type="entry name" value="PI3/4_kinase"/>
</dbReference>
<dbReference type="Gene3D" id="1.10.1070.11">
    <property type="entry name" value="Phosphatidylinositol 3-/4-kinase, catalytic domain"/>
    <property type="match status" value="1"/>
</dbReference>
<dbReference type="Gene3D" id="3.30.1010.10">
    <property type="entry name" value="Phosphatidylinositol 3-kinase Catalytic Subunit, Chain A, domain 4"/>
    <property type="match status" value="1"/>
</dbReference>
<dbReference type="GO" id="GO:0000407">
    <property type="term" value="C:phagophore assembly site"/>
    <property type="evidence" value="ECO:0007669"/>
    <property type="project" value="TreeGrafter"/>
</dbReference>
<dbReference type="InterPro" id="IPR001263">
    <property type="entry name" value="PI3K_accessory_dom"/>
</dbReference>
<dbReference type="InterPro" id="IPR000403">
    <property type="entry name" value="PI3/4_kinase_cat_dom"/>
</dbReference>
<reference evidence="9 10" key="1">
    <citation type="submission" date="2017-01" db="EMBL/GenBank/DDBJ databases">
        <authorList>
            <person name="Mah S.A."/>
            <person name="Swanson W.J."/>
            <person name="Moy G.W."/>
            <person name="Vacquier V.D."/>
        </authorList>
    </citation>
    <scope>NUCLEOTIDE SEQUENCE [LARGE SCALE GENOMIC DNA]</scope>
    <source>
        <strain evidence="9 10">GSMNP</strain>
    </source>
</reference>
<keyword evidence="5 6" id="KW-0067">ATP-binding</keyword>
<dbReference type="OrthoDB" id="67688at2759"/>
<keyword evidence="3 6" id="KW-0547">Nucleotide-binding</keyword>
<evidence type="ECO:0000313" key="10">
    <source>
        <dbReference type="Proteomes" id="UP000187283"/>
    </source>
</evidence>
<dbReference type="EC" id="2.7.1.137" evidence="6"/>
<dbReference type="InterPro" id="IPR057756">
    <property type="entry name" value="PI3-kinase_type3/VPS34_cat"/>
</dbReference>